<dbReference type="Pfam" id="PF00515">
    <property type="entry name" value="TPR_1"/>
    <property type="match status" value="1"/>
</dbReference>
<reference evidence="4" key="1">
    <citation type="submission" date="2018-05" db="EMBL/GenBank/DDBJ databases">
        <authorList>
            <person name="Lanie J.A."/>
            <person name="Ng W.-L."/>
            <person name="Kazmierczak K.M."/>
            <person name="Andrzejewski T.M."/>
            <person name="Davidsen T.M."/>
            <person name="Wayne K.J."/>
            <person name="Tettelin H."/>
            <person name="Glass J.I."/>
            <person name="Rusch D."/>
            <person name="Podicherti R."/>
            <person name="Tsui H.-C.T."/>
            <person name="Winkler M.E."/>
        </authorList>
    </citation>
    <scope>NUCLEOTIDE SEQUENCE</scope>
</reference>
<feature type="compositionally biased region" description="Basic and acidic residues" evidence="3">
    <location>
        <begin position="325"/>
        <end position="334"/>
    </location>
</feature>
<feature type="region of interest" description="Disordered" evidence="3">
    <location>
        <begin position="365"/>
        <end position="410"/>
    </location>
</feature>
<dbReference type="PROSITE" id="PS50293">
    <property type="entry name" value="TPR_REGION"/>
    <property type="match status" value="2"/>
</dbReference>
<evidence type="ECO:0000256" key="3">
    <source>
        <dbReference type="SAM" id="MobiDB-lite"/>
    </source>
</evidence>
<protein>
    <submittedName>
        <fullName evidence="4">Uncharacterized protein</fullName>
    </submittedName>
</protein>
<evidence type="ECO:0000256" key="2">
    <source>
        <dbReference type="ARBA" id="ARBA00022803"/>
    </source>
</evidence>
<dbReference type="SUPFAM" id="SSF48452">
    <property type="entry name" value="TPR-like"/>
    <property type="match status" value="1"/>
</dbReference>
<evidence type="ECO:0000313" key="4">
    <source>
        <dbReference type="EMBL" id="SVA21275.1"/>
    </source>
</evidence>
<feature type="compositionally biased region" description="Polar residues" evidence="3">
    <location>
        <begin position="281"/>
        <end position="305"/>
    </location>
</feature>
<dbReference type="GO" id="GO:0009279">
    <property type="term" value="C:cell outer membrane"/>
    <property type="evidence" value="ECO:0007669"/>
    <property type="project" value="TreeGrafter"/>
</dbReference>
<keyword evidence="1" id="KW-0677">Repeat</keyword>
<dbReference type="InterPro" id="IPR050498">
    <property type="entry name" value="Ycf3"/>
</dbReference>
<proteinExistence type="predicted"/>
<dbReference type="InterPro" id="IPR011990">
    <property type="entry name" value="TPR-like_helical_dom_sf"/>
</dbReference>
<dbReference type="InterPro" id="IPR019734">
    <property type="entry name" value="TPR_rpt"/>
</dbReference>
<dbReference type="Gene3D" id="1.25.40.10">
    <property type="entry name" value="Tetratricopeptide repeat domain"/>
    <property type="match status" value="2"/>
</dbReference>
<dbReference type="GO" id="GO:0046813">
    <property type="term" value="P:receptor-mediated virion attachment to host cell"/>
    <property type="evidence" value="ECO:0007669"/>
    <property type="project" value="TreeGrafter"/>
</dbReference>
<dbReference type="PANTHER" id="PTHR44858">
    <property type="entry name" value="TETRATRICOPEPTIDE REPEAT PROTEIN 6"/>
    <property type="match status" value="1"/>
</dbReference>
<feature type="region of interest" description="Disordered" evidence="3">
    <location>
        <begin position="281"/>
        <end position="343"/>
    </location>
</feature>
<accession>A0A381TZ41</accession>
<evidence type="ECO:0000256" key="1">
    <source>
        <dbReference type="ARBA" id="ARBA00022737"/>
    </source>
</evidence>
<dbReference type="EMBL" id="UINC01005429">
    <property type="protein sequence ID" value="SVA21275.1"/>
    <property type="molecule type" value="Genomic_DNA"/>
</dbReference>
<dbReference type="PROSITE" id="PS50005">
    <property type="entry name" value="TPR"/>
    <property type="match status" value="3"/>
</dbReference>
<name>A0A381TZ41_9ZZZZ</name>
<dbReference type="PANTHER" id="PTHR44858:SF1">
    <property type="entry name" value="UDP-N-ACETYLGLUCOSAMINE--PEPTIDE N-ACETYLGLUCOSAMINYLTRANSFERASE SPINDLY-RELATED"/>
    <property type="match status" value="1"/>
</dbReference>
<sequence>MQNPRKVLLVTAGLIILHSAPGWSETGLKLTQPETKNEIIKLKENIEKDYRNIKSLNDLGVIYLKLGKYDQAIEQFKEALEVDPHYTVGPFLFGDIYTDAKNYQEKINDFKDVIKTNREYARAYNYLGLTYLKKKNYSAAKNSLLESIRVNPKYAKANNNLGVLYEEMGDTAKAIESYRMAQRIDPNDPDSFYNLGLAYDSLKDGDNSVRYMVLAKKAHAEKFGQEGIDRISEKLDQLKEKYTDNNEVKSVASLHLSSDDEAESPAKTDINQASIVSPTVSSLNLSKTPSGKSPGTAHQTSSILTVNLKPQLDLSSEPDAPAMEKQIDQKESTTEKTIGTHHKQEKTDLIAINNVQNKLIEDPGIKENTFTDSKDNPIPTNLPSKSEEKTDVTSSPSSNTEKKLIAHKKEKKTWASDWVFEYPK</sequence>
<dbReference type="Pfam" id="PF13432">
    <property type="entry name" value="TPR_16"/>
    <property type="match status" value="1"/>
</dbReference>
<dbReference type="AlphaFoldDB" id="A0A381TZ41"/>
<gene>
    <name evidence="4" type="ORF">METZ01_LOCUS74129</name>
</gene>
<dbReference type="SMART" id="SM00028">
    <property type="entry name" value="TPR"/>
    <property type="match status" value="4"/>
</dbReference>
<keyword evidence="2" id="KW-0802">TPR repeat</keyword>
<organism evidence="4">
    <name type="scientific">marine metagenome</name>
    <dbReference type="NCBI Taxonomy" id="408172"/>
    <lineage>
        <taxon>unclassified sequences</taxon>
        <taxon>metagenomes</taxon>
        <taxon>ecological metagenomes</taxon>
    </lineage>
</organism>